<comment type="caution">
    <text evidence="5">The sequence shown here is derived from an EMBL/GenBank/DDBJ whole genome shotgun (WGS) entry which is preliminary data.</text>
</comment>
<dbReference type="PROSITE" id="PS00798">
    <property type="entry name" value="ALDOKETO_REDUCTASE_1"/>
    <property type="match status" value="1"/>
</dbReference>
<organism evidence="5 6">
    <name type="scientific">Saliphagus infecundisoli</name>
    <dbReference type="NCBI Taxonomy" id="1849069"/>
    <lineage>
        <taxon>Archaea</taxon>
        <taxon>Methanobacteriati</taxon>
        <taxon>Methanobacteriota</taxon>
        <taxon>Stenosarchaea group</taxon>
        <taxon>Halobacteria</taxon>
        <taxon>Halobacteriales</taxon>
        <taxon>Natrialbaceae</taxon>
        <taxon>Saliphagus</taxon>
    </lineage>
</organism>
<dbReference type="PRINTS" id="PR00069">
    <property type="entry name" value="ALDKETRDTASE"/>
</dbReference>
<feature type="domain" description="NADP-dependent oxidoreductase" evidence="4">
    <location>
        <begin position="8"/>
        <end position="257"/>
    </location>
</feature>
<dbReference type="InterPro" id="IPR020471">
    <property type="entry name" value="AKR"/>
</dbReference>
<evidence type="ECO:0000256" key="3">
    <source>
        <dbReference type="ARBA" id="ARBA00023002"/>
    </source>
</evidence>
<proteinExistence type="inferred from homology"/>
<dbReference type="InterPro" id="IPR036812">
    <property type="entry name" value="NAD(P)_OxRdtase_dom_sf"/>
</dbReference>
<evidence type="ECO:0000313" key="5">
    <source>
        <dbReference type="EMBL" id="MFC4989439.1"/>
    </source>
</evidence>
<name>A0ABD5QKA1_9EURY</name>
<dbReference type="Proteomes" id="UP001595925">
    <property type="component" value="Unassembled WGS sequence"/>
</dbReference>
<evidence type="ECO:0000256" key="1">
    <source>
        <dbReference type="ARBA" id="ARBA00007905"/>
    </source>
</evidence>
<dbReference type="GO" id="GO:0016616">
    <property type="term" value="F:oxidoreductase activity, acting on the CH-OH group of donors, NAD or NADP as acceptor"/>
    <property type="evidence" value="ECO:0007669"/>
    <property type="project" value="UniProtKB-ARBA"/>
</dbReference>
<comment type="similarity">
    <text evidence="1">Belongs to the aldo/keto reductase family.</text>
</comment>
<keyword evidence="3" id="KW-0560">Oxidoreductase</keyword>
<keyword evidence="2" id="KW-0521">NADP</keyword>
<reference evidence="5 6" key="1">
    <citation type="journal article" date="2019" name="Int. J. Syst. Evol. Microbiol.">
        <title>The Global Catalogue of Microorganisms (GCM) 10K type strain sequencing project: providing services to taxonomists for standard genome sequencing and annotation.</title>
        <authorList>
            <consortium name="The Broad Institute Genomics Platform"/>
            <consortium name="The Broad Institute Genome Sequencing Center for Infectious Disease"/>
            <person name="Wu L."/>
            <person name="Ma J."/>
        </authorList>
    </citation>
    <scope>NUCLEOTIDE SEQUENCE [LARGE SCALE GENOMIC DNA]</scope>
    <source>
        <strain evidence="5 6">CGMCC 1.15824</strain>
    </source>
</reference>
<keyword evidence="6" id="KW-1185">Reference proteome</keyword>
<evidence type="ECO:0000256" key="2">
    <source>
        <dbReference type="ARBA" id="ARBA00022857"/>
    </source>
</evidence>
<dbReference type="SUPFAM" id="SSF51430">
    <property type="entry name" value="NAD(P)-linked oxidoreductase"/>
    <property type="match status" value="1"/>
</dbReference>
<evidence type="ECO:0000313" key="6">
    <source>
        <dbReference type="Proteomes" id="UP001595925"/>
    </source>
</evidence>
<dbReference type="PANTHER" id="PTHR43827:SF3">
    <property type="entry name" value="NADP-DEPENDENT OXIDOREDUCTASE DOMAIN-CONTAINING PROTEIN"/>
    <property type="match status" value="1"/>
</dbReference>
<dbReference type="RefSeq" id="WP_224829256.1">
    <property type="nucleotide sequence ID" value="NZ_JAIVEF010000018.1"/>
</dbReference>
<evidence type="ECO:0000259" key="4">
    <source>
        <dbReference type="Pfam" id="PF00248"/>
    </source>
</evidence>
<sequence length="271" mass="30760">MSGRMPRIGLGTYSDDDRHRWADRVETALELGYRHVDTAQVYGNEEYVGEGLAASDVPRQEVFLATKTVHVDVPGPDRSDLTDAIEGCLDRLGTDYLDLLYVHWPAGVYDPETTLEVYQEFYDDGVVGHIGVSNFEPENLDRAREILDAPIFANQVECHPLCPQDELRAYAREDDHWLVAYCPLARGEVFDRPEIRAVADRHDASPAQVSLAWLLSKENVAVIPKASSEEHMRDNFAACELVEDLTEEDIERIDAIDDRTRLIDREYAPWN</sequence>
<accession>A0ABD5QKA1</accession>
<gene>
    <name evidence="5" type="ORF">ACFPFO_17090</name>
</gene>
<dbReference type="PANTHER" id="PTHR43827">
    <property type="entry name" value="2,5-DIKETO-D-GLUCONIC ACID REDUCTASE"/>
    <property type="match status" value="1"/>
</dbReference>
<dbReference type="EMBL" id="JBHSJG010000048">
    <property type="protein sequence ID" value="MFC4989439.1"/>
    <property type="molecule type" value="Genomic_DNA"/>
</dbReference>
<dbReference type="InterPro" id="IPR018170">
    <property type="entry name" value="Aldo/ket_reductase_CS"/>
</dbReference>
<dbReference type="InterPro" id="IPR023210">
    <property type="entry name" value="NADP_OxRdtase_dom"/>
</dbReference>
<dbReference type="Pfam" id="PF00248">
    <property type="entry name" value="Aldo_ket_red"/>
    <property type="match status" value="1"/>
</dbReference>
<dbReference type="AlphaFoldDB" id="A0ABD5QKA1"/>
<dbReference type="PIRSF" id="PIRSF000097">
    <property type="entry name" value="AKR"/>
    <property type="match status" value="1"/>
</dbReference>
<dbReference type="Gene3D" id="3.20.20.100">
    <property type="entry name" value="NADP-dependent oxidoreductase domain"/>
    <property type="match status" value="1"/>
</dbReference>
<protein>
    <submittedName>
        <fullName evidence="5">Aldo/keto reductase</fullName>
    </submittedName>
</protein>